<evidence type="ECO:0000256" key="1">
    <source>
        <dbReference type="SAM" id="MobiDB-lite"/>
    </source>
</evidence>
<evidence type="ECO:0000313" key="2">
    <source>
        <dbReference type="Ensembl" id="ENSPNAP00000024096.2"/>
    </source>
</evidence>
<proteinExistence type="predicted"/>
<dbReference type="AlphaFoldDB" id="A0A3B4DLV9"/>
<sequence length="195" mass="22116">LSPNQYSVTSPSGRRDTALAMETGPDDRALETKASEFVTAVLDSAHRALSCPSSDSSDTEPGHQTPNIGWVSCGEFTVERGRDQIEQYMRTWEVHPSWLFSVQFLQEKELKFKRQFHYRALWSLPTRRSPVPTGTAAVYFIIEASKTKAQALPVEVRFLVESSRTLHVPGKTRFREKWLKDVIESKALLLDAVDF</sequence>
<dbReference type="PANTHER" id="PTHR35075:SF1">
    <property type="entry name" value="A-KINASE ANCHOR PROTEIN 14"/>
    <property type="match status" value="1"/>
</dbReference>
<dbReference type="Proteomes" id="UP001501920">
    <property type="component" value="Chromosome 11"/>
</dbReference>
<keyword evidence="3" id="KW-1185">Reference proteome</keyword>
<dbReference type="GO" id="GO:0005952">
    <property type="term" value="C:cAMP-dependent protein kinase complex"/>
    <property type="evidence" value="ECO:0007669"/>
    <property type="project" value="TreeGrafter"/>
</dbReference>
<reference evidence="2 3" key="1">
    <citation type="submission" date="2020-10" db="EMBL/GenBank/DDBJ databases">
        <title>Pygocentrus nattereri (red-bellied piranha) genome, fPygNat1, primary haplotype.</title>
        <authorList>
            <person name="Myers G."/>
            <person name="Meyer A."/>
            <person name="Karagic N."/>
            <person name="Pippel M."/>
            <person name="Winkler S."/>
            <person name="Tracey A."/>
            <person name="Wood J."/>
            <person name="Formenti G."/>
            <person name="Howe K."/>
            <person name="Fedrigo O."/>
            <person name="Jarvis E.D."/>
        </authorList>
    </citation>
    <scope>NUCLEOTIDE SEQUENCE [LARGE SCALE GENOMIC DNA]</scope>
</reference>
<dbReference type="OMA" id="FHYIYCV"/>
<dbReference type="GO" id="GO:0034237">
    <property type="term" value="F:protein kinase A regulatory subunit binding"/>
    <property type="evidence" value="ECO:0007669"/>
    <property type="project" value="TreeGrafter"/>
</dbReference>
<feature type="region of interest" description="Disordered" evidence="1">
    <location>
        <begin position="49"/>
        <end position="68"/>
    </location>
</feature>
<organism evidence="2 3">
    <name type="scientific">Pygocentrus nattereri</name>
    <name type="common">Red-bellied piranha</name>
    <dbReference type="NCBI Taxonomy" id="42514"/>
    <lineage>
        <taxon>Eukaryota</taxon>
        <taxon>Metazoa</taxon>
        <taxon>Chordata</taxon>
        <taxon>Craniata</taxon>
        <taxon>Vertebrata</taxon>
        <taxon>Euteleostomi</taxon>
        <taxon>Actinopterygii</taxon>
        <taxon>Neopterygii</taxon>
        <taxon>Teleostei</taxon>
        <taxon>Ostariophysi</taxon>
        <taxon>Characiformes</taxon>
        <taxon>Characoidei</taxon>
        <taxon>Pygocentrus</taxon>
    </lineage>
</organism>
<dbReference type="Pfam" id="PF14469">
    <property type="entry name" value="AKAP28"/>
    <property type="match status" value="1"/>
</dbReference>
<protein>
    <submittedName>
        <fullName evidence="2">Si:dkeyp-81f3.4</fullName>
    </submittedName>
</protein>
<dbReference type="PANTHER" id="PTHR35075">
    <property type="entry name" value="A-KINASE ANCHOR PROTEIN 14"/>
    <property type="match status" value="1"/>
</dbReference>
<dbReference type="InterPro" id="IPR053084">
    <property type="entry name" value="AKAP"/>
</dbReference>
<evidence type="ECO:0000313" key="3">
    <source>
        <dbReference type="Proteomes" id="UP001501920"/>
    </source>
</evidence>
<dbReference type="Ensembl" id="ENSPNAT00000010975.2">
    <property type="protein sequence ID" value="ENSPNAP00000024096.2"/>
    <property type="gene ID" value="ENSPNAG00000001102.2"/>
</dbReference>
<dbReference type="GeneTree" id="ENSGT00390000003444"/>
<accession>A0A3B4DLV9</accession>
<dbReference type="STRING" id="42514.ENSPNAP00000024096"/>
<reference evidence="2" key="3">
    <citation type="submission" date="2025-09" db="UniProtKB">
        <authorList>
            <consortium name="Ensembl"/>
        </authorList>
    </citation>
    <scope>IDENTIFICATION</scope>
</reference>
<reference evidence="2" key="2">
    <citation type="submission" date="2025-08" db="UniProtKB">
        <authorList>
            <consortium name="Ensembl"/>
        </authorList>
    </citation>
    <scope>IDENTIFICATION</scope>
</reference>
<name>A0A3B4DLV9_PYGNA</name>
<dbReference type="InterPro" id="IPR025663">
    <property type="entry name" value="AKAP_28"/>
</dbReference>